<evidence type="ECO:0000256" key="3">
    <source>
        <dbReference type="ARBA" id="ARBA00022723"/>
    </source>
</evidence>
<dbReference type="PANTHER" id="PTHR14402">
    <property type="entry name" value="RECEPTOR TRANSPORTING PROTEIN"/>
    <property type="match status" value="1"/>
</dbReference>
<dbReference type="PANTHER" id="PTHR14402:SF10">
    <property type="entry name" value="3CXXC-TYPE DOMAIN-CONTAINING PROTEIN"/>
    <property type="match status" value="1"/>
</dbReference>
<dbReference type="GO" id="GO:0031849">
    <property type="term" value="F:olfactory receptor binding"/>
    <property type="evidence" value="ECO:0007669"/>
    <property type="project" value="TreeGrafter"/>
</dbReference>
<evidence type="ECO:0000313" key="11">
    <source>
        <dbReference type="Proteomes" id="UP001381693"/>
    </source>
</evidence>
<evidence type="ECO:0000256" key="4">
    <source>
        <dbReference type="ARBA" id="ARBA00022771"/>
    </source>
</evidence>
<reference evidence="10 11" key="1">
    <citation type="submission" date="2023-11" db="EMBL/GenBank/DDBJ databases">
        <title>Halocaridina rubra genome assembly.</title>
        <authorList>
            <person name="Smith C."/>
        </authorList>
    </citation>
    <scope>NUCLEOTIDE SEQUENCE [LARGE SCALE GENOMIC DNA]</scope>
    <source>
        <strain evidence="10">EP-1</strain>
        <tissue evidence="10">Whole</tissue>
    </source>
</reference>
<dbReference type="InterPro" id="IPR026096">
    <property type="entry name" value="R-trans_p"/>
</dbReference>
<dbReference type="GO" id="GO:0051205">
    <property type="term" value="P:protein insertion into membrane"/>
    <property type="evidence" value="ECO:0007669"/>
    <property type="project" value="TreeGrafter"/>
</dbReference>
<dbReference type="GO" id="GO:0006612">
    <property type="term" value="P:protein targeting to membrane"/>
    <property type="evidence" value="ECO:0007669"/>
    <property type="project" value="TreeGrafter"/>
</dbReference>
<feature type="chain" id="PRO_5043027627" evidence="8">
    <location>
        <begin position="17"/>
        <end position="119"/>
    </location>
</feature>
<comment type="subcellular location">
    <subcellularLocation>
        <location evidence="1">Membrane</location>
        <topology evidence="1">Single-pass membrane protein</topology>
    </subcellularLocation>
</comment>
<keyword evidence="4" id="KW-0863">Zinc-finger</keyword>
<gene>
    <name evidence="10" type="primary">RTP4_2</name>
    <name evidence="10" type="ORF">SK128_003255</name>
</gene>
<keyword evidence="3" id="KW-0479">Metal-binding</keyword>
<evidence type="ECO:0000256" key="5">
    <source>
        <dbReference type="ARBA" id="ARBA00022833"/>
    </source>
</evidence>
<keyword evidence="8" id="KW-0732">Signal</keyword>
<accession>A0AAN8WTN1</accession>
<evidence type="ECO:0000256" key="1">
    <source>
        <dbReference type="ARBA" id="ARBA00004167"/>
    </source>
</evidence>
<protein>
    <submittedName>
        <fullName evidence="10">Zinc-binding domain</fullName>
    </submittedName>
</protein>
<dbReference type="GO" id="GO:0008270">
    <property type="term" value="F:zinc ion binding"/>
    <property type="evidence" value="ECO:0007669"/>
    <property type="project" value="UniProtKB-KW"/>
</dbReference>
<dbReference type="Pfam" id="PF13695">
    <property type="entry name" value="Zn_ribbon_3CxxC"/>
    <property type="match status" value="1"/>
</dbReference>
<name>A0AAN8WTN1_HALRR</name>
<dbReference type="AlphaFoldDB" id="A0AAN8WTN1"/>
<dbReference type="Proteomes" id="UP001381693">
    <property type="component" value="Unassembled WGS sequence"/>
</dbReference>
<proteinExistence type="predicted"/>
<keyword evidence="2" id="KW-0812">Transmembrane</keyword>
<feature type="signal peptide" evidence="8">
    <location>
        <begin position="1"/>
        <end position="16"/>
    </location>
</feature>
<dbReference type="SMART" id="SM01328">
    <property type="entry name" value="zf-3CxxC"/>
    <property type="match status" value="1"/>
</dbReference>
<evidence type="ECO:0000313" key="10">
    <source>
        <dbReference type="EMBL" id="KAK7070121.1"/>
    </source>
</evidence>
<keyword evidence="7" id="KW-0472">Membrane</keyword>
<evidence type="ECO:0000256" key="6">
    <source>
        <dbReference type="ARBA" id="ARBA00022989"/>
    </source>
</evidence>
<dbReference type="GO" id="GO:0016020">
    <property type="term" value="C:membrane"/>
    <property type="evidence" value="ECO:0007669"/>
    <property type="project" value="UniProtKB-SubCell"/>
</dbReference>
<keyword evidence="6" id="KW-1133">Transmembrane helix</keyword>
<feature type="domain" description="3CxxC-type" evidence="9">
    <location>
        <begin position="1"/>
        <end position="107"/>
    </location>
</feature>
<dbReference type="InterPro" id="IPR027377">
    <property type="entry name" value="ZAR1/RTP1-5-like_Znf-3CxxC"/>
</dbReference>
<evidence type="ECO:0000256" key="2">
    <source>
        <dbReference type="ARBA" id="ARBA00022692"/>
    </source>
</evidence>
<sequence length="119" mass="13769">MARACLCNHCWTSMNGLVLFFYIYDSVQDCGHVRFSLKGQKCNQCTPPSFETPMWYPEEVQKVMTNLYYEVANNVYGFQTPPTIKNRRHGRPRANHNAKMCQGCHQGYCLRNKDSLAAH</sequence>
<organism evidence="10 11">
    <name type="scientific">Halocaridina rubra</name>
    <name type="common">Hawaiian red shrimp</name>
    <dbReference type="NCBI Taxonomy" id="373956"/>
    <lineage>
        <taxon>Eukaryota</taxon>
        <taxon>Metazoa</taxon>
        <taxon>Ecdysozoa</taxon>
        <taxon>Arthropoda</taxon>
        <taxon>Crustacea</taxon>
        <taxon>Multicrustacea</taxon>
        <taxon>Malacostraca</taxon>
        <taxon>Eumalacostraca</taxon>
        <taxon>Eucarida</taxon>
        <taxon>Decapoda</taxon>
        <taxon>Pleocyemata</taxon>
        <taxon>Caridea</taxon>
        <taxon>Atyoidea</taxon>
        <taxon>Atyidae</taxon>
        <taxon>Halocaridina</taxon>
    </lineage>
</organism>
<evidence type="ECO:0000259" key="9">
    <source>
        <dbReference type="SMART" id="SM01328"/>
    </source>
</evidence>
<comment type="caution">
    <text evidence="10">The sequence shown here is derived from an EMBL/GenBank/DDBJ whole genome shotgun (WGS) entry which is preliminary data.</text>
</comment>
<evidence type="ECO:0000256" key="8">
    <source>
        <dbReference type="SAM" id="SignalP"/>
    </source>
</evidence>
<evidence type="ECO:0000256" key="7">
    <source>
        <dbReference type="ARBA" id="ARBA00023136"/>
    </source>
</evidence>
<keyword evidence="11" id="KW-1185">Reference proteome</keyword>
<keyword evidence="5" id="KW-0862">Zinc</keyword>
<dbReference type="EMBL" id="JAXCGZ010015533">
    <property type="protein sequence ID" value="KAK7070121.1"/>
    <property type="molecule type" value="Genomic_DNA"/>
</dbReference>